<evidence type="ECO:0000313" key="10">
    <source>
        <dbReference type="Proteomes" id="UP000253845"/>
    </source>
</evidence>
<proteinExistence type="predicted"/>
<evidence type="ECO:0000256" key="6">
    <source>
        <dbReference type="ARBA" id="ARBA00023242"/>
    </source>
</evidence>
<dbReference type="SMART" id="SM00906">
    <property type="entry name" value="Fungal_trans"/>
    <property type="match status" value="1"/>
</dbReference>
<evidence type="ECO:0000259" key="8">
    <source>
        <dbReference type="PROSITE" id="PS50048"/>
    </source>
</evidence>
<protein>
    <submittedName>
        <fullName evidence="9">C6 zinc finger domain protein</fullName>
    </submittedName>
</protein>
<dbReference type="InterPro" id="IPR050613">
    <property type="entry name" value="Sec_Metabolite_Reg"/>
</dbReference>
<accession>A0A370BNS1</accession>
<feature type="compositionally biased region" description="Polar residues" evidence="7">
    <location>
        <begin position="819"/>
        <end position="831"/>
    </location>
</feature>
<feature type="compositionally biased region" description="Low complexity" evidence="7">
    <location>
        <begin position="184"/>
        <end position="195"/>
    </location>
</feature>
<keyword evidence="4" id="KW-0238">DNA-binding</keyword>
<keyword evidence="5" id="KW-0804">Transcription</keyword>
<reference evidence="9 10" key="1">
    <citation type="submission" date="2018-07" db="EMBL/GenBank/DDBJ databases">
        <title>Section-level genome sequencing of Aspergillus section Nigri to investigate inter- and intra-species variation.</title>
        <authorList>
            <consortium name="DOE Joint Genome Institute"/>
            <person name="Vesth T.C."/>
            <person name="Nybo J.L."/>
            <person name="Theobald S."/>
            <person name="Frisvad J.C."/>
            <person name="Larsen T.O."/>
            <person name="Nielsen K.F."/>
            <person name="Hoof J.B."/>
            <person name="Brandl J."/>
            <person name="Salamov A."/>
            <person name="Riley R."/>
            <person name="Gladden J.M."/>
            <person name="Phatale P."/>
            <person name="Nielsen M.T."/>
            <person name="Lyhne E.K."/>
            <person name="Kogle M.E."/>
            <person name="Strasser K."/>
            <person name="McDonnell E."/>
            <person name="Barry K."/>
            <person name="Clum A."/>
            <person name="Chen C."/>
            <person name="Nolan M."/>
            <person name="Sandor L."/>
            <person name="Kuo A."/>
            <person name="Lipzen A."/>
            <person name="Hainaut M."/>
            <person name="Drula E."/>
            <person name="Tsang A."/>
            <person name="Magnuson J.K."/>
            <person name="Henrissat B."/>
            <person name="Wiebenga A."/>
            <person name="Simmons B.A."/>
            <person name="Makela M.R."/>
            <person name="De vries R.P."/>
            <person name="Grigoriev I.V."/>
            <person name="Mortensen U.H."/>
            <person name="Baker S.E."/>
            <person name="Andersen M.R."/>
        </authorList>
    </citation>
    <scope>NUCLEOTIDE SEQUENCE [LARGE SCALE GENOMIC DNA]</scope>
    <source>
        <strain evidence="9 10">ATCC 13496</strain>
    </source>
</reference>
<evidence type="ECO:0000313" key="9">
    <source>
        <dbReference type="EMBL" id="RDH15159.1"/>
    </source>
</evidence>
<dbReference type="AlphaFoldDB" id="A0A370BNS1"/>
<feature type="region of interest" description="Disordered" evidence="7">
    <location>
        <begin position="180"/>
        <end position="215"/>
    </location>
</feature>
<evidence type="ECO:0000256" key="1">
    <source>
        <dbReference type="ARBA" id="ARBA00004123"/>
    </source>
</evidence>
<dbReference type="GO" id="GO:0000981">
    <property type="term" value="F:DNA-binding transcription factor activity, RNA polymerase II-specific"/>
    <property type="evidence" value="ECO:0007669"/>
    <property type="project" value="InterPro"/>
</dbReference>
<dbReference type="Pfam" id="PF04082">
    <property type="entry name" value="Fungal_trans"/>
    <property type="match status" value="1"/>
</dbReference>
<dbReference type="InterPro" id="IPR001138">
    <property type="entry name" value="Zn2Cys6_DnaBD"/>
</dbReference>
<dbReference type="Gene3D" id="4.10.240.10">
    <property type="entry name" value="Zn(2)-C6 fungal-type DNA-binding domain"/>
    <property type="match status" value="1"/>
</dbReference>
<dbReference type="EMBL" id="KZ851952">
    <property type="protein sequence ID" value="RDH15159.1"/>
    <property type="molecule type" value="Genomic_DNA"/>
</dbReference>
<keyword evidence="6" id="KW-0539">Nucleus</keyword>
<gene>
    <name evidence="9" type="ORF">M747DRAFT_289004</name>
</gene>
<feature type="domain" description="Zn(2)-C6 fungal-type" evidence="8">
    <location>
        <begin position="18"/>
        <end position="48"/>
    </location>
</feature>
<evidence type="ECO:0000256" key="3">
    <source>
        <dbReference type="ARBA" id="ARBA00023015"/>
    </source>
</evidence>
<dbReference type="GO" id="GO:0005634">
    <property type="term" value="C:nucleus"/>
    <property type="evidence" value="ECO:0007669"/>
    <property type="project" value="UniProtKB-SubCell"/>
</dbReference>
<evidence type="ECO:0000256" key="5">
    <source>
        <dbReference type="ARBA" id="ARBA00023163"/>
    </source>
</evidence>
<organism evidence="9 10">
    <name type="scientific">Aspergillus niger ATCC 13496</name>
    <dbReference type="NCBI Taxonomy" id="1353008"/>
    <lineage>
        <taxon>Eukaryota</taxon>
        <taxon>Fungi</taxon>
        <taxon>Dikarya</taxon>
        <taxon>Ascomycota</taxon>
        <taxon>Pezizomycotina</taxon>
        <taxon>Eurotiomycetes</taxon>
        <taxon>Eurotiomycetidae</taxon>
        <taxon>Eurotiales</taxon>
        <taxon>Aspergillaceae</taxon>
        <taxon>Aspergillus</taxon>
        <taxon>Aspergillus subgen. Circumdati</taxon>
    </lineage>
</organism>
<feature type="region of interest" description="Disordered" evidence="7">
    <location>
        <begin position="804"/>
        <end position="846"/>
    </location>
</feature>
<feature type="compositionally biased region" description="Polar residues" evidence="7">
    <location>
        <begin position="148"/>
        <end position="158"/>
    </location>
</feature>
<comment type="subcellular location">
    <subcellularLocation>
        <location evidence="1">Nucleus</location>
    </subcellularLocation>
</comment>
<feature type="compositionally biased region" description="Pro residues" evidence="7">
    <location>
        <begin position="113"/>
        <end position="127"/>
    </location>
</feature>
<feature type="region of interest" description="Disordered" evidence="7">
    <location>
        <begin position="103"/>
        <end position="161"/>
    </location>
</feature>
<keyword evidence="2" id="KW-0479">Metal-binding</keyword>
<dbReference type="SUPFAM" id="SSF57701">
    <property type="entry name" value="Zn2/Cys6 DNA-binding domain"/>
    <property type="match status" value="1"/>
</dbReference>
<dbReference type="Proteomes" id="UP000253845">
    <property type="component" value="Unassembled WGS sequence"/>
</dbReference>
<evidence type="ECO:0000256" key="7">
    <source>
        <dbReference type="SAM" id="MobiDB-lite"/>
    </source>
</evidence>
<dbReference type="CDD" id="cd00067">
    <property type="entry name" value="GAL4"/>
    <property type="match status" value="1"/>
</dbReference>
<dbReference type="PROSITE" id="PS50048">
    <property type="entry name" value="ZN2_CY6_FUNGAL_2"/>
    <property type="match status" value="1"/>
</dbReference>
<evidence type="ECO:0000256" key="4">
    <source>
        <dbReference type="ARBA" id="ARBA00023125"/>
    </source>
</evidence>
<dbReference type="PANTHER" id="PTHR31001:SF40">
    <property type="entry name" value="ZN(II)2CYS6 TRANSCRIPTION FACTOR (EUROFUNG)"/>
    <property type="match status" value="1"/>
</dbReference>
<dbReference type="CDD" id="cd12148">
    <property type="entry name" value="fungal_TF_MHR"/>
    <property type="match status" value="1"/>
</dbReference>
<dbReference type="GO" id="GO:0009893">
    <property type="term" value="P:positive regulation of metabolic process"/>
    <property type="evidence" value="ECO:0007669"/>
    <property type="project" value="UniProtKB-ARBA"/>
</dbReference>
<dbReference type="Pfam" id="PF00172">
    <property type="entry name" value="Zn_clus"/>
    <property type="match status" value="1"/>
</dbReference>
<feature type="compositionally biased region" description="Polar residues" evidence="7">
    <location>
        <begin position="128"/>
        <end position="137"/>
    </location>
</feature>
<dbReference type="GO" id="GO:0003677">
    <property type="term" value="F:DNA binding"/>
    <property type="evidence" value="ECO:0007669"/>
    <property type="project" value="UniProtKB-KW"/>
</dbReference>
<dbReference type="SMART" id="SM00066">
    <property type="entry name" value="GAL4"/>
    <property type="match status" value="1"/>
</dbReference>
<dbReference type="GO" id="GO:0008270">
    <property type="term" value="F:zinc ion binding"/>
    <property type="evidence" value="ECO:0007669"/>
    <property type="project" value="InterPro"/>
</dbReference>
<dbReference type="PANTHER" id="PTHR31001">
    <property type="entry name" value="UNCHARACTERIZED TRANSCRIPTIONAL REGULATORY PROTEIN"/>
    <property type="match status" value="1"/>
</dbReference>
<dbReference type="InterPro" id="IPR007219">
    <property type="entry name" value="XnlR_reg_dom"/>
</dbReference>
<name>A0A370BNS1_ASPNG</name>
<dbReference type="InterPro" id="IPR036864">
    <property type="entry name" value="Zn2-C6_fun-type_DNA-bd_sf"/>
</dbReference>
<keyword evidence="3" id="KW-0805">Transcription regulation</keyword>
<sequence>MPPPSEPRQIKRPRLSLSCIVCRRRKVRCGREHPECANCVRMKENCVYKTMVRDEFTGRVRQVSPPPVPQGDNPNGPEFCANRSEERTGGFTWSHWMSQGSGNVLNLSDEAPLPRPTISPASAPPPQRRSTQAECDTSSVPHPHHSSTILTPAPSSHPQVDLVYPTVPSWEEAIQLPDNHHASSRAGTSRTSSVSQDASPAVSESARAPSTSTSYSGLLSPDYLSVRRGARVRYIGQAFWGFVAGKETLGDDFFDCNRDASTEQPLTHISSLGMFNLLRSLPTKPVSDALLDAFFFAVWPLSPLVHGPTLRADYDNFWEWCRNSDRALPPEKVRDDPTFLCLLFAILYCGASAAPPTSWACTNLQSLRKETTIKHLKSAYTTSLSLCQHLEHPTLNTLVSTLLTAPFLDSHVAPMRNVVSVSTTVRIAQSMGLHREGSWSSSLSQVDREIRRRAWWYIIGLDVQSSISTGLPPCCATEALDIVSMIADTRDEDIGDLSNHRSREPVPRPSEQSLAVILAIARSETARLQSKIVSRLQNGRRLAQTELTDLVTSAKKLQQKLDTLIARVPSQGIPEKGFIPSRLAKASPVTHPALYKDDGTHPTVFSTWTRIMLVLLKFEVAVILQKPFLPAPDSADPHSCRAWTSVAHLCVSYLRIFLQLYQTPAFSPYVWFCYRHYGPLQCVFLILVYLHTFPESGDIVLARYCIDEIIDHTVSHYQVPQDSFGATRADNPESDEGSTEDRIPLAIQVLVDLHNRLQSHPRSDNQTTDRLDENEYQFSPYSLELGIQGTEEDTIDKSIFSLPSLSSSSSRTHIHRNQEAPSTTTAPQMPSGTKHGPPSSVFVADSDGGSDLDILASLSDFETWSSSLVVDPSDILAHPTSMAPHHPV</sequence>
<dbReference type="GO" id="GO:0006351">
    <property type="term" value="P:DNA-templated transcription"/>
    <property type="evidence" value="ECO:0007669"/>
    <property type="project" value="InterPro"/>
</dbReference>
<evidence type="ECO:0000256" key="2">
    <source>
        <dbReference type="ARBA" id="ARBA00022723"/>
    </source>
</evidence>
<dbReference type="VEuPathDB" id="FungiDB:M747DRAFT_289004"/>
<dbReference type="PROSITE" id="PS00463">
    <property type="entry name" value="ZN2_CY6_FUNGAL_1"/>
    <property type="match status" value="1"/>
</dbReference>